<dbReference type="PANTHER" id="PTHR18964">
    <property type="entry name" value="ROK (REPRESSOR, ORF, KINASE) FAMILY"/>
    <property type="match status" value="1"/>
</dbReference>
<name>A0ABP8K023_9MICO</name>
<comment type="similarity">
    <text evidence="1">Belongs to the ROK (NagC/XylR) family.</text>
</comment>
<keyword evidence="3" id="KW-1185">Reference proteome</keyword>
<dbReference type="Gene3D" id="1.10.10.10">
    <property type="entry name" value="Winged helix-like DNA-binding domain superfamily/Winged helix DNA-binding domain"/>
    <property type="match status" value="1"/>
</dbReference>
<dbReference type="SUPFAM" id="SSF46785">
    <property type="entry name" value="Winged helix' DNA-binding domain"/>
    <property type="match status" value="1"/>
</dbReference>
<dbReference type="InterPro" id="IPR043129">
    <property type="entry name" value="ATPase_NBD"/>
</dbReference>
<dbReference type="Pfam" id="PF00480">
    <property type="entry name" value="ROK"/>
    <property type="match status" value="1"/>
</dbReference>
<evidence type="ECO:0000256" key="1">
    <source>
        <dbReference type="ARBA" id="ARBA00006479"/>
    </source>
</evidence>
<proteinExistence type="inferred from homology"/>
<sequence length="413" mass="41686">MVSLTDPRRAAETTSGARQSSLRASNLSLVARTVCASPEPISRASVAKRTSMTRSTASRLADDLVAAGLLDELERAGTTGPGRPATPLVAGSGVAALGLQVNAGFLAARVVSLRGDVIGEHIEVDDLVGSPPVPTLERLAAIARDVLDGMPSGVRLVGGGLALPGVVSADTGTLLLAPNLGWADLRPVEHLPGDLLPEGAGVLRVGNEADLAARTVAEQTPGRPGPVRDFVYLSGEIGVGGAVVLGGEVMTGQHGWAGEIGHVTVDPDGPACPCGSTGCLERYAGRHAILDAAGMDRDSTAADLVSAVASGDAGAAKALDRAARALGIAVAGVLNVLDIPAVVLGGHLGQIADLLRPELERQLRTRVLSARWAEPTIVPAPVDPAPGATGAAMHELSSVIGTPVPWLTTTSAS</sequence>
<evidence type="ECO:0000313" key="2">
    <source>
        <dbReference type="EMBL" id="GAA4398341.1"/>
    </source>
</evidence>
<dbReference type="Proteomes" id="UP001500390">
    <property type="component" value="Unassembled WGS sequence"/>
</dbReference>
<protein>
    <submittedName>
        <fullName evidence="2">ROK family protein</fullName>
    </submittedName>
</protein>
<evidence type="ECO:0000313" key="3">
    <source>
        <dbReference type="Proteomes" id="UP001500390"/>
    </source>
</evidence>
<gene>
    <name evidence="2" type="ORF">GCM10023153_23120</name>
</gene>
<dbReference type="InterPro" id="IPR000600">
    <property type="entry name" value="ROK"/>
</dbReference>
<accession>A0ABP8K023</accession>
<comment type="caution">
    <text evidence="2">The sequence shown here is derived from an EMBL/GenBank/DDBJ whole genome shotgun (WGS) entry which is preliminary data.</text>
</comment>
<dbReference type="Gene3D" id="3.30.420.40">
    <property type="match status" value="2"/>
</dbReference>
<organism evidence="2 3">
    <name type="scientific">Ornithinibacter aureus</name>
    <dbReference type="NCBI Taxonomy" id="622664"/>
    <lineage>
        <taxon>Bacteria</taxon>
        <taxon>Bacillati</taxon>
        <taxon>Actinomycetota</taxon>
        <taxon>Actinomycetes</taxon>
        <taxon>Micrococcales</taxon>
        <taxon>Intrasporangiaceae</taxon>
        <taxon>Ornithinibacter</taxon>
    </lineage>
</organism>
<dbReference type="InterPro" id="IPR036390">
    <property type="entry name" value="WH_DNA-bd_sf"/>
</dbReference>
<dbReference type="InterPro" id="IPR036388">
    <property type="entry name" value="WH-like_DNA-bd_sf"/>
</dbReference>
<reference evidence="3" key="1">
    <citation type="journal article" date="2019" name="Int. J. Syst. Evol. Microbiol.">
        <title>The Global Catalogue of Microorganisms (GCM) 10K type strain sequencing project: providing services to taxonomists for standard genome sequencing and annotation.</title>
        <authorList>
            <consortium name="The Broad Institute Genomics Platform"/>
            <consortium name="The Broad Institute Genome Sequencing Center for Infectious Disease"/>
            <person name="Wu L."/>
            <person name="Ma J."/>
        </authorList>
    </citation>
    <scope>NUCLEOTIDE SEQUENCE [LARGE SCALE GENOMIC DNA]</scope>
    <source>
        <strain evidence="3">JCM 17738</strain>
    </source>
</reference>
<dbReference type="PANTHER" id="PTHR18964:SF149">
    <property type="entry name" value="BIFUNCTIONAL UDP-N-ACETYLGLUCOSAMINE 2-EPIMERASE_N-ACETYLMANNOSAMINE KINASE"/>
    <property type="match status" value="1"/>
</dbReference>
<dbReference type="EMBL" id="BAABFX010000032">
    <property type="protein sequence ID" value="GAA4398341.1"/>
    <property type="molecule type" value="Genomic_DNA"/>
</dbReference>
<dbReference type="SUPFAM" id="SSF53067">
    <property type="entry name" value="Actin-like ATPase domain"/>
    <property type="match status" value="2"/>
</dbReference>